<keyword evidence="10 13" id="KW-0239">DNA-directed DNA polymerase</keyword>
<dbReference type="GO" id="GO:0003887">
    <property type="term" value="F:DNA-directed DNA polymerase activity"/>
    <property type="evidence" value="ECO:0007669"/>
    <property type="project" value="UniProtKB-EC"/>
</dbReference>
<evidence type="ECO:0000256" key="1">
    <source>
        <dbReference type="ARBA" id="ARBA00004496"/>
    </source>
</evidence>
<dbReference type="CDD" id="cd04485">
    <property type="entry name" value="DnaE_OBF"/>
    <property type="match status" value="1"/>
</dbReference>
<evidence type="ECO:0000259" key="18">
    <source>
        <dbReference type="Pfam" id="PF17657"/>
    </source>
</evidence>
<dbReference type="PANTHER" id="PTHR32294">
    <property type="entry name" value="DNA POLYMERASE III SUBUNIT ALPHA"/>
    <property type="match status" value="1"/>
</dbReference>
<dbReference type="Pfam" id="PF17657">
    <property type="entry name" value="DNA_pol3_finger"/>
    <property type="match status" value="1"/>
</dbReference>
<dbReference type="InterPro" id="IPR040982">
    <property type="entry name" value="DNA_pol3_finger"/>
</dbReference>
<dbReference type="InterPro" id="IPR011708">
    <property type="entry name" value="DNA_pol3_alpha_NTPase_dom"/>
</dbReference>
<comment type="subcellular location">
    <subcellularLocation>
        <location evidence="1 13">Cytoplasm</location>
    </subcellularLocation>
</comment>
<feature type="region of interest" description="Disordered" evidence="14">
    <location>
        <begin position="109"/>
        <end position="177"/>
    </location>
</feature>
<comment type="caution">
    <text evidence="19">The sequence shown here is derived from an EMBL/GenBank/DDBJ whole genome shotgun (WGS) entry which is preliminary data.</text>
</comment>
<evidence type="ECO:0000256" key="6">
    <source>
        <dbReference type="ARBA" id="ARBA00022679"/>
    </source>
</evidence>
<dbReference type="RefSeq" id="WP_247026369.1">
    <property type="nucleotide sequence ID" value="NZ_JALKCH010000002.1"/>
</dbReference>
<feature type="domain" description="Bacterial DNA polymerase III alpha subunit NTPase" evidence="16">
    <location>
        <begin position="422"/>
        <end position="676"/>
    </location>
</feature>
<evidence type="ECO:0000259" key="16">
    <source>
        <dbReference type="Pfam" id="PF07733"/>
    </source>
</evidence>
<comment type="similarity">
    <text evidence="2 13">Belongs to the DNA polymerase type-C family. DnaE2 subfamily.</text>
</comment>
<sequence>MLRLPGVESRARRARHIQEGVSAGRADRAGKAGNEGPAFTAPFYAELSTATNFSFLRGASRADELVMTALLLGHAAIGVADRNSVAGVVRAYSALCTVSEAYRDLRAEEEAARKKPAEAPATADPEPHASVSHAPVPQAAAAQQAGAQEAALQTALPPDSSFRDIPPEERVREDRRRLEDPLARLGRDLAGQARFAGYEELPFRLVVGARLVFADGTPDILAYPESRAGWGRLCRLLTEGNLRARKGSCTLHLDDLLADARGLLLIPVPPVELGPETLTALAATLGRLKEAAPGALWLGAAMLRRGGDRRRLARLKEVGEALGVPLLAINEVLYADPAARDLQDVMSCIREGVTLENAGRRLEPNGERHLKTPAEMARLFGDAPEAIGEIADLLARIDFSLGDLTYEYPSEPVPPGRTAQSHLEDIVWQRAALRYPSGVPEKAEHQLVKELALIGELNYAPYFLTIRDIVAFAEEEGILCQGRGSAANSAVCYVLGITAVDPNENELLFDRFISKDRTEPPDIDVDFEHARRETVIQYIYERYGRTRAGIAATVVSYRPRSAIREVGKVLGLTDDITARLASTVWGSWGDGLPDPQVRQAGLDPDNPLIRRAVALATRLIGFPRHLSQHVGGFVLTQNRLDETVPIAHAAMKDRTFIEWDKDDIDALKLLKVDVLALGMLTCIRKAFELIAGHEQVEYELATVPPEQPDVYAMLCRGDSIGVFQVESRAQINMLPRMKPRRLYDLVIQVAIVRPGPIQGDMVHPYLRRRAGLEAVDYPSPAPPHDPDELRAVLSRTKGVPLFQEQAMKLAMVAADFTPKEANELRRAMATFRHMGTIHRFETLMVERMVARGYEEAFAARCFNQIKGFGEYGFPESHAASFAKLVYVSAYLKCRHPAAFACALLNAQPMGFYAPAQIVRDAREHGVEVRGIDVNHSTHDNTLEGEEDAPVLRLGFRQIDGFAEGWSDRLVTARGAGFADVETLARSTGLPGEALRKLADADAFGSLGLGRRQAGWEVRRQPGDAPLPLFAAADARELGSEPDMALPAMPLPEEIAIDYQTTRLSLKGHPMAMLRPLFRAEGGVSRGIRARILSCAEATVQEDGALVRAAGIVLVRQRPGKGNAIFMTLEDETGILNVLFWARVFERFRGTIMGARLVTVTGRIQRSSEGVIHLMGEHAEDHTARLSKLFEGEVEETPAPALALPLDAGTARNTDGAPQPAEESPPHPPGRGSPRHGHPRNERLLPKSRDFH</sequence>
<evidence type="ECO:0000256" key="2">
    <source>
        <dbReference type="ARBA" id="ARBA00007391"/>
    </source>
</evidence>
<dbReference type="Pfam" id="PF01336">
    <property type="entry name" value="tRNA_anti-codon"/>
    <property type="match status" value="1"/>
</dbReference>
<feature type="domain" description="OB" evidence="15">
    <location>
        <begin position="1107"/>
        <end position="1174"/>
    </location>
</feature>
<dbReference type="Pfam" id="PF07733">
    <property type="entry name" value="DNA_pol3_alpha"/>
    <property type="match status" value="1"/>
</dbReference>
<protein>
    <recommendedName>
        <fullName evidence="4 13">Error-prone DNA polymerase</fullName>
        <ecNumber evidence="3 13">2.7.7.7</ecNumber>
    </recommendedName>
</protein>
<keyword evidence="8 13" id="KW-0235">DNA replication</keyword>
<feature type="compositionally biased region" description="Basic and acidic residues" evidence="14">
    <location>
        <begin position="1238"/>
        <end position="1251"/>
    </location>
</feature>
<keyword evidence="11 13" id="KW-0234">DNA repair</keyword>
<comment type="catalytic activity">
    <reaction evidence="12 13">
        <text>DNA(n) + a 2'-deoxyribonucleoside 5'-triphosphate = DNA(n+1) + diphosphate</text>
        <dbReference type="Rhea" id="RHEA:22508"/>
        <dbReference type="Rhea" id="RHEA-COMP:17339"/>
        <dbReference type="Rhea" id="RHEA-COMP:17340"/>
        <dbReference type="ChEBI" id="CHEBI:33019"/>
        <dbReference type="ChEBI" id="CHEBI:61560"/>
        <dbReference type="ChEBI" id="CHEBI:173112"/>
        <dbReference type="EC" id="2.7.7.7"/>
    </reaction>
</comment>
<organism evidence="19 20">
    <name type="scientific">Ancylobacter crimeensis</name>
    <dbReference type="NCBI Taxonomy" id="2579147"/>
    <lineage>
        <taxon>Bacteria</taxon>
        <taxon>Pseudomonadati</taxon>
        <taxon>Pseudomonadota</taxon>
        <taxon>Alphaproteobacteria</taxon>
        <taxon>Hyphomicrobiales</taxon>
        <taxon>Xanthobacteraceae</taxon>
        <taxon>Ancylobacter</taxon>
    </lineage>
</organism>
<keyword evidence="6 13" id="KW-0808">Transferase</keyword>
<evidence type="ECO:0000313" key="19">
    <source>
        <dbReference type="EMBL" id="MCK0195915.1"/>
    </source>
</evidence>
<name>A0ABT0D7I1_9HYPH</name>
<dbReference type="EMBL" id="JALKCH010000002">
    <property type="protein sequence ID" value="MCK0195915.1"/>
    <property type="molecule type" value="Genomic_DNA"/>
</dbReference>
<dbReference type="PANTHER" id="PTHR32294:SF4">
    <property type="entry name" value="ERROR-PRONE DNA POLYMERASE"/>
    <property type="match status" value="1"/>
</dbReference>
<evidence type="ECO:0000259" key="15">
    <source>
        <dbReference type="Pfam" id="PF01336"/>
    </source>
</evidence>
<gene>
    <name evidence="13" type="primary">dnaE2</name>
    <name evidence="19" type="ORF">MWN34_03220</name>
</gene>
<keyword evidence="7 13" id="KW-0548">Nucleotidyltransferase</keyword>
<dbReference type="NCBIfam" id="NF004225">
    <property type="entry name" value="PRK05672.1"/>
    <property type="match status" value="1"/>
</dbReference>
<dbReference type="InterPro" id="IPR023073">
    <property type="entry name" value="DnaE2"/>
</dbReference>
<evidence type="ECO:0000313" key="20">
    <source>
        <dbReference type="Proteomes" id="UP001203284"/>
    </source>
</evidence>
<evidence type="ECO:0000256" key="11">
    <source>
        <dbReference type="ARBA" id="ARBA00023204"/>
    </source>
</evidence>
<dbReference type="Gene3D" id="1.10.150.870">
    <property type="match status" value="1"/>
</dbReference>
<evidence type="ECO:0000256" key="5">
    <source>
        <dbReference type="ARBA" id="ARBA00022490"/>
    </source>
</evidence>
<evidence type="ECO:0000259" key="17">
    <source>
        <dbReference type="Pfam" id="PF14579"/>
    </source>
</evidence>
<dbReference type="EC" id="2.7.7.7" evidence="3 13"/>
<keyword evidence="9 13" id="KW-0227">DNA damage</keyword>
<dbReference type="Proteomes" id="UP001203284">
    <property type="component" value="Unassembled WGS sequence"/>
</dbReference>
<evidence type="ECO:0000256" key="10">
    <source>
        <dbReference type="ARBA" id="ARBA00022932"/>
    </source>
</evidence>
<evidence type="ECO:0000256" key="4">
    <source>
        <dbReference type="ARBA" id="ARBA00017273"/>
    </source>
</evidence>
<feature type="region of interest" description="Disordered" evidence="14">
    <location>
        <begin position="1201"/>
        <end position="1251"/>
    </location>
</feature>
<proteinExistence type="inferred from homology"/>
<comment type="function">
    <text evidence="13">DNA polymerase involved in damage-induced mutagenesis and translesion synthesis (TLS). It is not the major replicative DNA polymerase.</text>
</comment>
<evidence type="ECO:0000256" key="7">
    <source>
        <dbReference type="ARBA" id="ARBA00022695"/>
    </source>
</evidence>
<feature type="domain" description="DNA polymerase III alpha subunit finger" evidence="18">
    <location>
        <begin position="679"/>
        <end position="851"/>
    </location>
</feature>
<dbReference type="CDD" id="cd07434">
    <property type="entry name" value="PHP_PolIIIA_DnaE2"/>
    <property type="match status" value="1"/>
</dbReference>
<feature type="domain" description="DNA polymerase helix-hairpin-helix motif" evidence="17">
    <location>
        <begin position="925"/>
        <end position="1013"/>
    </location>
</feature>
<evidence type="ECO:0000256" key="13">
    <source>
        <dbReference type="HAMAP-Rule" id="MF_01902"/>
    </source>
</evidence>
<dbReference type="Gene3D" id="2.40.50.140">
    <property type="entry name" value="Nucleic acid-binding proteins"/>
    <property type="match status" value="1"/>
</dbReference>
<keyword evidence="20" id="KW-1185">Reference proteome</keyword>
<dbReference type="InterPro" id="IPR029460">
    <property type="entry name" value="DNAPol_HHH"/>
</dbReference>
<keyword evidence="5 13" id="KW-0963">Cytoplasm</keyword>
<dbReference type="Pfam" id="PF14579">
    <property type="entry name" value="HHH_6"/>
    <property type="match status" value="1"/>
</dbReference>
<evidence type="ECO:0000256" key="12">
    <source>
        <dbReference type="ARBA" id="ARBA00049244"/>
    </source>
</evidence>
<feature type="compositionally biased region" description="Basic and acidic residues" evidence="14">
    <location>
        <begin position="161"/>
        <end position="177"/>
    </location>
</feature>
<evidence type="ECO:0000256" key="9">
    <source>
        <dbReference type="ARBA" id="ARBA00022763"/>
    </source>
</evidence>
<dbReference type="InterPro" id="IPR012340">
    <property type="entry name" value="NA-bd_OB-fold"/>
</dbReference>
<accession>A0ABT0D7I1</accession>
<evidence type="ECO:0000256" key="3">
    <source>
        <dbReference type="ARBA" id="ARBA00012417"/>
    </source>
</evidence>
<evidence type="ECO:0000256" key="14">
    <source>
        <dbReference type="SAM" id="MobiDB-lite"/>
    </source>
</evidence>
<dbReference type="InterPro" id="IPR004805">
    <property type="entry name" value="DnaE2/DnaE/PolC"/>
</dbReference>
<dbReference type="InterPro" id="IPR004365">
    <property type="entry name" value="NA-bd_OB_tRNA"/>
</dbReference>
<reference evidence="19 20" key="1">
    <citation type="submission" date="2022-04" db="EMBL/GenBank/DDBJ databases">
        <authorList>
            <person name="Grouzdev D.S."/>
            <person name="Pantiukh K.S."/>
            <person name="Krutkina M.S."/>
        </authorList>
    </citation>
    <scope>NUCLEOTIDE SEQUENCE [LARGE SCALE GENOMIC DNA]</scope>
    <source>
        <strain evidence="19 20">6x-1</strain>
    </source>
</reference>
<dbReference type="HAMAP" id="MF_01902">
    <property type="entry name" value="DNApol_error_prone"/>
    <property type="match status" value="1"/>
</dbReference>
<dbReference type="Gene3D" id="3.20.20.140">
    <property type="entry name" value="Metal-dependent hydrolases"/>
    <property type="match status" value="1"/>
</dbReference>
<evidence type="ECO:0000256" key="8">
    <source>
        <dbReference type="ARBA" id="ARBA00022705"/>
    </source>
</evidence>
<feature type="compositionally biased region" description="Low complexity" evidence="14">
    <location>
        <begin position="138"/>
        <end position="155"/>
    </location>
</feature>